<keyword evidence="2" id="KW-1133">Transmembrane helix</keyword>
<feature type="transmembrane region" description="Helical" evidence="2">
    <location>
        <begin position="454"/>
        <end position="473"/>
    </location>
</feature>
<proteinExistence type="predicted"/>
<feature type="region of interest" description="Disordered" evidence="1">
    <location>
        <begin position="743"/>
        <end position="856"/>
    </location>
</feature>
<feature type="transmembrane region" description="Helical" evidence="2">
    <location>
        <begin position="494"/>
        <end position="514"/>
    </location>
</feature>
<keyword evidence="2" id="KW-0472">Membrane</keyword>
<feature type="region of interest" description="Disordered" evidence="1">
    <location>
        <begin position="598"/>
        <end position="618"/>
    </location>
</feature>
<feature type="compositionally biased region" description="Low complexity" evidence="1">
    <location>
        <begin position="797"/>
        <end position="806"/>
    </location>
</feature>
<feature type="compositionally biased region" description="Polar residues" evidence="1">
    <location>
        <begin position="608"/>
        <end position="618"/>
    </location>
</feature>
<protein>
    <submittedName>
        <fullName evidence="4">Membrane-associated protein, putative</fullName>
    </submittedName>
</protein>
<accession>A0A0S4IYN4</accession>
<keyword evidence="5" id="KW-1185">Reference proteome</keyword>
<feature type="chain" id="PRO_5012972294" evidence="3">
    <location>
        <begin position="16"/>
        <end position="1006"/>
    </location>
</feature>
<feature type="compositionally biased region" description="Polar residues" evidence="1">
    <location>
        <begin position="786"/>
        <end position="796"/>
    </location>
</feature>
<feature type="compositionally biased region" description="Basic and acidic residues" evidence="1">
    <location>
        <begin position="229"/>
        <end position="239"/>
    </location>
</feature>
<feature type="transmembrane region" description="Helical" evidence="2">
    <location>
        <begin position="394"/>
        <end position="415"/>
    </location>
</feature>
<feature type="compositionally biased region" description="Polar residues" evidence="1">
    <location>
        <begin position="295"/>
        <end position="309"/>
    </location>
</feature>
<feature type="compositionally biased region" description="Polar residues" evidence="1">
    <location>
        <begin position="136"/>
        <end position="146"/>
    </location>
</feature>
<keyword evidence="3" id="KW-0732">Signal</keyword>
<feature type="compositionally biased region" description="Low complexity" evidence="1">
    <location>
        <begin position="769"/>
        <end position="785"/>
    </location>
</feature>
<feature type="compositionally biased region" description="Basic and acidic residues" evidence="1">
    <location>
        <begin position="248"/>
        <end position="262"/>
    </location>
</feature>
<evidence type="ECO:0000256" key="2">
    <source>
        <dbReference type="SAM" id="Phobius"/>
    </source>
</evidence>
<feature type="compositionally biased region" description="Polar residues" evidence="1">
    <location>
        <begin position="920"/>
        <end position="933"/>
    </location>
</feature>
<feature type="compositionally biased region" description="Basic and acidic residues" evidence="1">
    <location>
        <begin position="280"/>
        <end position="290"/>
    </location>
</feature>
<sequence length="1006" mass="106009">MFCICLLAFWRLTLGELWWFRDALDTTVAEVLTFFQDAISRPAVLAFVSLIWARDVSSVLPKGCLAILTPSTPPGQSPSTATQLATAPPNESAVLGYRRSGSGVGKATFGTSVTDDTTTDHNNNSLHHHNTALSSITSDNYNNNARATGGGQSSTTHNSGRGAVYSSRRGGSGGANNAAYSPKSDDEYEHPTTLTYRGGGEDFGTGDERSGGGTVVGGGGIHPAAGRSRQQEGHHRGELDVVPTTPSEMEKKKNGTGDERRSGGGTVVGGGIHPAGGRSRQQEGHHRGELDVVPTTPSEHGGSANSSGALSRVGSVWAHALAYVGLARAYVLGDDGAALATLPSSQQQHTLTSNNRGMAPPTTVPIHRGGTPLASTSAAEDAGGPWEQRVRWRLVLATRWIALMLVCWSGLYIGLLTWTSTKAPVACGILQDPESTGCFAVASGNHIVYVEPRVYTVVALLTNAFLFASTVWSGVSHLERIGHLRSRRTFRLTLLRASFFQAGMIFCLFCKIFSNVRFNGGWYVFFTFCEDVAMMGYLWTLVYHIETAAKRRRATGKVADTARFIKEQVIRHVIIAKDTVKTKVGRWWAKVWRVERSTEPHSEGANGTPLTINRGGNMNANEQQMASFTPVLMDNHATPMDMPGGGNSTRGNNGTAATAAAKSSSYSLGGSITGASGGPGASGVVAPYHYSSQHSRTSSGIQRMNSTFDFLTISNPQQQQLQQTTTTNGSDTVANAANLLESSAFSPSQRQPPSVLDVNELNMVPPPSRRSGGNVGNSRGNVGSSKTISRPNYHNDASSAASASSSDHPNAPVGTDGSTPREGLGGGGVPSSGRSTRAPSSAVTSEPPGLLGDESSSPLQLLEADHVSRRQAHHRDPDGLKPSSQSTVDHIAELLENHQRHHRRASASAGGGGGPEDTQLEGTLTSTQNSNFPLDSLFSFVDPPRTPQEGGGGGTTTSTTAASPHGMMTLGDAGMDGEDVTEEMRDGEGGDVSLTDRTSGSASHNR</sequence>
<gene>
    <name evidence="4" type="ORF">BSAL_76180</name>
</gene>
<dbReference type="EMBL" id="CYKH01000711">
    <property type="protein sequence ID" value="CUG23563.1"/>
    <property type="molecule type" value="Genomic_DNA"/>
</dbReference>
<feature type="compositionally biased region" description="Gly residues" evidence="1">
    <location>
        <begin position="211"/>
        <end position="221"/>
    </location>
</feature>
<feature type="compositionally biased region" description="Polar residues" evidence="1">
    <location>
        <begin position="743"/>
        <end position="752"/>
    </location>
</feature>
<feature type="region of interest" description="Disordered" evidence="1">
    <location>
        <begin position="634"/>
        <end position="657"/>
    </location>
</feature>
<feature type="transmembrane region" description="Helical" evidence="2">
    <location>
        <begin position="520"/>
        <end position="543"/>
    </location>
</feature>
<reference evidence="5" key="1">
    <citation type="submission" date="2015-09" db="EMBL/GenBank/DDBJ databases">
        <authorList>
            <consortium name="Pathogen Informatics"/>
        </authorList>
    </citation>
    <scope>NUCLEOTIDE SEQUENCE [LARGE SCALE GENOMIC DNA]</scope>
    <source>
        <strain evidence="5">Lake Konstanz</strain>
    </source>
</reference>
<evidence type="ECO:0000313" key="5">
    <source>
        <dbReference type="Proteomes" id="UP000051952"/>
    </source>
</evidence>
<organism evidence="4 5">
    <name type="scientific">Bodo saltans</name>
    <name type="common">Flagellated protozoan</name>
    <dbReference type="NCBI Taxonomy" id="75058"/>
    <lineage>
        <taxon>Eukaryota</taxon>
        <taxon>Discoba</taxon>
        <taxon>Euglenozoa</taxon>
        <taxon>Kinetoplastea</taxon>
        <taxon>Metakinetoplastina</taxon>
        <taxon>Eubodonida</taxon>
        <taxon>Bodonidae</taxon>
        <taxon>Bodo</taxon>
    </lineage>
</organism>
<feature type="compositionally biased region" description="Polar residues" evidence="1">
    <location>
        <begin position="995"/>
        <end position="1006"/>
    </location>
</feature>
<feature type="region of interest" description="Disordered" evidence="1">
    <location>
        <begin position="106"/>
        <end position="309"/>
    </location>
</feature>
<name>A0A0S4IYN4_BODSA</name>
<keyword evidence="2" id="KW-0812">Transmembrane</keyword>
<feature type="signal peptide" evidence="3">
    <location>
        <begin position="1"/>
        <end position="15"/>
    </location>
</feature>
<feature type="compositionally biased region" description="Low complexity" evidence="1">
    <location>
        <begin position="111"/>
        <end position="135"/>
    </location>
</feature>
<evidence type="ECO:0000256" key="3">
    <source>
        <dbReference type="SAM" id="SignalP"/>
    </source>
</evidence>
<evidence type="ECO:0000313" key="4">
    <source>
        <dbReference type="EMBL" id="CUG23563.1"/>
    </source>
</evidence>
<feature type="compositionally biased region" description="Gly residues" evidence="1">
    <location>
        <begin position="263"/>
        <end position="274"/>
    </location>
</feature>
<dbReference type="VEuPathDB" id="TriTrypDB:BSAL_76180"/>
<feature type="compositionally biased region" description="Low complexity" evidence="1">
    <location>
        <begin position="159"/>
        <end position="181"/>
    </location>
</feature>
<dbReference type="Proteomes" id="UP000051952">
    <property type="component" value="Unassembled WGS sequence"/>
</dbReference>
<feature type="region of interest" description="Disordered" evidence="1">
    <location>
        <begin position="898"/>
        <end position="1006"/>
    </location>
</feature>
<evidence type="ECO:0000256" key="1">
    <source>
        <dbReference type="SAM" id="MobiDB-lite"/>
    </source>
</evidence>
<dbReference type="AlphaFoldDB" id="A0A0S4IYN4"/>